<evidence type="ECO:0000313" key="3">
    <source>
        <dbReference type="Proteomes" id="UP001304300"/>
    </source>
</evidence>
<organism evidence="2 3">
    <name type="scientific">Rubellicoccus peritrichatus</name>
    <dbReference type="NCBI Taxonomy" id="3080537"/>
    <lineage>
        <taxon>Bacteria</taxon>
        <taxon>Pseudomonadati</taxon>
        <taxon>Verrucomicrobiota</taxon>
        <taxon>Opitutia</taxon>
        <taxon>Puniceicoccales</taxon>
        <taxon>Cerasicoccaceae</taxon>
        <taxon>Rubellicoccus</taxon>
    </lineage>
</organism>
<dbReference type="KEGG" id="puo:RZN69_00270"/>
<dbReference type="PROSITE" id="PS51257">
    <property type="entry name" value="PROKAR_LIPOPROTEIN"/>
    <property type="match status" value="1"/>
</dbReference>
<name>A0AAQ3L9U7_9BACT</name>
<evidence type="ECO:0000256" key="1">
    <source>
        <dbReference type="SAM" id="SignalP"/>
    </source>
</evidence>
<dbReference type="EMBL" id="CP136920">
    <property type="protein sequence ID" value="WOO41501.1"/>
    <property type="molecule type" value="Genomic_DNA"/>
</dbReference>
<feature type="signal peptide" evidence="1">
    <location>
        <begin position="1"/>
        <end position="18"/>
    </location>
</feature>
<dbReference type="RefSeq" id="WP_317833985.1">
    <property type="nucleotide sequence ID" value="NZ_CP136920.1"/>
</dbReference>
<sequence>MKNPILLVIISCIFFALAACKQGGSSSSKITLTDTKGRSIECQILERREDEVDILRTDNGREYTLPIANLSQGSKRKILAFPLVSDAKLRERAHLEQLKRNVKIEIVYDHKTDSITDRSGNTIYTWGDLLTKHGYWYGFVNVSSGGHRQEALDFGVTEYPSLVIDGKVIRLSGIEGAYGSSSSPDGTFAVNVPVFEKNLVEKINEMLLEHE</sequence>
<dbReference type="AlphaFoldDB" id="A0AAQ3L9U7"/>
<keyword evidence="3" id="KW-1185">Reference proteome</keyword>
<keyword evidence="1" id="KW-0732">Signal</keyword>
<feature type="chain" id="PRO_5042978210" description="Lipoprotein" evidence="1">
    <location>
        <begin position="19"/>
        <end position="211"/>
    </location>
</feature>
<reference evidence="2 3" key="1">
    <citation type="submission" date="2023-10" db="EMBL/GenBank/DDBJ databases">
        <title>Rubellicoccus peritrichatus gen. nov., sp. nov., isolated from an algae of coral reef tank.</title>
        <authorList>
            <person name="Luo J."/>
        </authorList>
    </citation>
    <scope>NUCLEOTIDE SEQUENCE [LARGE SCALE GENOMIC DNA]</scope>
    <source>
        <strain evidence="2 3">CR14</strain>
    </source>
</reference>
<evidence type="ECO:0000313" key="2">
    <source>
        <dbReference type="EMBL" id="WOO41501.1"/>
    </source>
</evidence>
<protein>
    <recommendedName>
        <fullName evidence="4">Lipoprotein</fullName>
    </recommendedName>
</protein>
<accession>A0AAQ3L9U7</accession>
<evidence type="ECO:0008006" key="4">
    <source>
        <dbReference type="Google" id="ProtNLM"/>
    </source>
</evidence>
<proteinExistence type="predicted"/>
<gene>
    <name evidence="2" type="ORF">RZN69_00270</name>
</gene>
<dbReference type="Proteomes" id="UP001304300">
    <property type="component" value="Chromosome"/>
</dbReference>